<dbReference type="EMBL" id="FNOP01000021">
    <property type="protein sequence ID" value="SDX31196.1"/>
    <property type="molecule type" value="Genomic_DNA"/>
</dbReference>
<dbReference type="CDD" id="cd00293">
    <property type="entry name" value="USP-like"/>
    <property type="match status" value="1"/>
</dbReference>
<organism evidence="3 4">
    <name type="scientific">Acidaminococcus fermentans</name>
    <dbReference type="NCBI Taxonomy" id="905"/>
    <lineage>
        <taxon>Bacteria</taxon>
        <taxon>Bacillati</taxon>
        <taxon>Bacillota</taxon>
        <taxon>Negativicutes</taxon>
        <taxon>Acidaminococcales</taxon>
        <taxon>Acidaminococcaceae</taxon>
        <taxon>Acidaminococcus</taxon>
    </lineage>
</organism>
<reference evidence="3 4" key="1">
    <citation type="submission" date="2016-10" db="EMBL/GenBank/DDBJ databases">
        <authorList>
            <person name="Varghese N."/>
            <person name="Submissions S."/>
        </authorList>
    </citation>
    <scope>NUCLEOTIDE SEQUENCE [LARGE SCALE GENOMIC DNA]</scope>
    <source>
        <strain evidence="3 4">WCC6</strain>
    </source>
</reference>
<evidence type="ECO:0000313" key="4">
    <source>
        <dbReference type="Proteomes" id="UP000182379"/>
    </source>
</evidence>
<dbReference type="InterPro" id="IPR006016">
    <property type="entry name" value="UspA"/>
</dbReference>
<feature type="domain" description="UspA" evidence="2">
    <location>
        <begin position="1"/>
        <end position="147"/>
    </location>
</feature>
<dbReference type="SUPFAM" id="SSF52402">
    <property type="entry name" value="Adenine nucleotide alpha hydrolases-like"/>
    <property type="match status" value="1"/>
</dbReference>
<proteinExistence type="inferred from homology"/>
<dbReference type="InterPro" id="IPR014729">
    <property type="entry name" value="Rossmann-like_a/b/a_fold"/>
</dbReference>
<dbReference type="PANTHER" id="PTHR46268">
    <property type="entry name" value="STRESS RESPONSE PROTEIN NHAX"/>
    <property type="match status" value="1"/>
</dbReference>
<evidence type="ECO:0000256" key="1">
    <source>
        <dbReference type="ARBA" id="ARBA00008791"/>
    </source>
</evidence>
<protein>
    <submittedName>
        <fullName evidence="3">Nucleotide-binding universal stress protein, UspA family</fullName>
    </submittedName>
</protein>
<comment type="similarity">
    <text evidence="1">Belongs to the universal stress protein A family.</text>
</comment>
<dbReference type="Proteomes" id="UP000182379">
    <property type="component" value="Unassembled WGS sequence"/>
</dbReference>
<evidence type="ECO:0000259" key="2">
    <source>
        <dbReference type="Pfam" id="PF00582"/>
    </source>
</evidence>
<dbReference type="AlphaFoldDB" id="A0A1H3AND7"/>
<dbReference type="InterPro" id="IPR006015">
    <property type="entry name" value="Universal_stress_UspA"/>
</dbReference>
<evidence type="ECO:0000313" key="3">
    <source>
        <dbReference type="EMBL" id="SDX31196.1"/>
    </source>
</evidence>
<accession>A0A1H3AND7</accession>
<gene>
    <name evidence="3" type="ORF">SAMN05216495_12129</name>
</gene>
<dbReference type="RefSeq" id="WP_012937829.1">
    <property type="nucleotide sequence ID" value="NZ_CALAKB010000044.1"/>
</dbReference>
<comment type="caution">
    <text evidence="3">The sequence shown here is derived from an EMBL/GenBank/DDBJ whole genome shotgun (WGS) entry which is preliminary data.</text>
</comment>
<dbReference type="PRINTS" id="PR01438">
    <property type="entry name" value="UNVRSLSTRESS"/>
</dbReference>
<sequence length="147" mass="15543">MFQKIVVPVDGSKTAWKALDTAASLAGKYGGDLVVVNVVEPYDAISSMSMHLDRVVLEKALKAMKKASLDVLDDAKARLEKAGFAGKADFVEKEGNAAELILSVARKEGADSVVMGSRGLSGITEFLLGSVSTKVTQYAEIPVLVVK</sequence>
<dbReference type="Gene3D" id="3.40.50.620">
    <property type="entry name" value="HUPs"/>
    <property type="match status" value="1"/>
</dbReference>
<dbReference type="OMA" id="APDMIDG"/>
<dbReference type="Pfam" id="PF00582">
    <property type="entry name" value="Usp"/>
    <property type="match status" value="1"/>
</dbReference>
<name>A0A1H3AND7_ACIFE</name>
<dbReference type="GeneID" id="78334190"/>
<dbReference type="PANTHER" id="PTHR46268:SF6">
    <property type="entry name" value="UNIVERSAL STRESS PROTEIN UP12"/>
    <property type="match status" value="1"/>
</dbReference>